<dbReference type="eggNOG" id="COG2019">
    <property type="taxonomic scope" value="Bacteria"/>
</dbReference>
<organism evidence="1 2">
    <name type="scientific">Xanthobacter autotrophicus (strain ATCC BAA-1158 / Py2)</name>
    <dbReference type="NCBI Taxonomy" id="78245"/>
    <lineage>
        <taxon>Bacteria</taxon>
        <taxon>Pseudomonadati</taxon>
        <taxon>Pseudomonadota</taxon>
        <taxon>Alphaproteobacteria</taxon>
        <taxon>Hyphomicrobiales</taxon>
        <taxon>Xanthobacteraceae</taxon>
        <taxon>Xanthobacter</taxon>
    </lineage>
</organism>
<dbReference type="HOGENOM" id="CLU_1393663_0_0_5"/>
<dbReference type="InterPro" id="IPR027417">
    <property type="entry name" value="P-loop_NTPase"/>
</dbReference>
<evidence type="ECO:0000313" key="2">
    <source>
        <dbReference type="Proteomes" id="UP000002417"/>
    </source>
</evidence>
<evidence type="ECO:0008006" key="3">
    <source>
        <dbReference type="Google" id="ProtNLM"/>
    </source>
</evidence>
<dbReference type="PhylomeDB" id="A7IHK8"/>
<dbReference type="STRING" id="78245.Xaut_2258"/>
<keyword evidence="2" id="KW-1185">Reference proteome</keyword>
<dbReference type="SUPFAM" id="SSF52540">
    <property type="entry name" value="P-loop containing nucleoside triphosphate hydrolases"/>
    <property type="match status" value="1"/>
</dbReference>
<gene>
    <name evidence="1" type="ordered locus">Xaut_2258</name>
</gene>
<dbReference type="Gene3D" id="3.40.50.300">
    <property type="entry name" value="P-loop containing nucleotide triphosphate hydrolases"/>
    <property type="match status" value="1"/>
</dbReference>
<protein>
    <recommendedName>
        <fullName evidence="3">Adenylate kinase</fullName>
    </recommendedName>
</protein>
<dbReference type="EMBL" id="CP000781">
    <property type="protein sequence ID" value="ABS67501.1"/>
    <property type="molecule type" value="Genomic_DNA"/>
</dbReference>
<accession>A7IHK8</accession>
<reference evidence="1 2" key="1">
    <citation type="submission" date="2007-07" db="EMBL/GenBank/DDBJ databases">
        <title>Complete sequence of chromosome of Xanthobacter autotrophicus Py2.</title>
        <authorList>
            <consortium name="US DOE Joint Genome Institute"/>
            <person name="Copeland A."/>
            <person name="Lucas S."/>
            <person name="Lapidus A."/>
            <person name="Barry K."/>
            <person name="Glavina del Rio T."/>
            <person name="Hammon N."/>
            <person name="Israni S."/>
            <person name="Dalin E."/>
            <person name="Tice H."/>
            <person name="Pitluck S."/>
            <person name="Sims D."/>
            <person name="Brettin T."/>
            <person name="Bruce D."/>
            <person name="Detter J.C."/>
            <person name="Han C."/>
            <person name="Tapia R."/>
            <person name="Brainard J."/>
            <person name="Schmutz J."/>
            <person name="Larimer F."/>
            <person name="Land M."/>
            <person name="Hauser L."/>
            <person name="Kyrpides N."/>
            <person name="Kim E."/>
            <person name="Ensigns S.A."/>
            <person name="Richardson P."/>
        </authorList>
    </citation>
    <scope>NUCLEOTIDE SEQUENCE [LARGE SCALE GENOMIC DNA]</scope>
    <source>
        <strain evidence="2">ATCC BAA-1158 / Py2</strain>
    </source>
</reference>
<name>A7IHK8_XANP2</name>
<proteinExistence type="predicted"/>
<dbReference type="Pfam" id="PF13207">
    <property type="entry name" value="AAA_17"/>
    <property type="match status" value="1"/>
</dbReference>
<dbReference type="AlphaFoldDB" id="A7IHK8"/>
<dbReference type="KEGG" id="xau:Xaut_2258"/>
<dbReference type="Proteomes" id="UP000002417">
    <property type="component" value="Chromosome"/>
</dbReference>
<evidence type="ECO:0000313" key="1">
    <source>
        <dbReference type="EMBL" id="ABS67501.1"/>
    </source>
</evidence>
<sequence>MMAKVVYVTGAPAAGKSSTVARLREADPTIQIFEYGARLTEMVKARIADVRSQDDIRTHSALLIRPEDIVEMDRRLLEFVDEHRGRRTVLIDSHPVTKESYGFRITAFSTEQIRALNPDEVWVFFAGPQETRRRISEAPGGRPIISEEEARMHTTIQASVAATYGIMAPSPVYLFDTEQDRDTLLLRLQERLR</sequence>